<dbReference type="Proteomes" id="UP000177092">
    <property type="component" value="Unassembled WGS sequence"/>
</dbReference>
<name>A0A1F6ACE9_9BACT</name>
<feature type="transmembrane region" description="Helical" evidence="1">
    <location>
        <begin position="6"/>
        <end position="23"/>
    </location>
</feature>
<dbReference type="EMBL" id="MFJN01000003">
    <property type="protein sequence ID" value="OGG22398.1"/>
    <property type="molecule type" value="Genomic_DNA"/>
</dbReference>
<feature type="transmembrane region" description="Helical" evidence="1">
    <location>
        <begin position="54"/>
        <end position="77"/>
    </location>
</feature>
<keyword evidence="1" id="KW-0812">Transmembrane</keyword>
<comment type="caution">
    <text evidence="2">The sequence shown here is derived from an EMBL/GenBank/DDBJ whole genome shotgun (WGS) entry which is preliminary data.</text>
</comment>
<gene>
    <name evidence="2" type="ORF">A3D03_05065</name>
</gene>
<keyword evidence="1" id="KW-1133">Transmembrane helix</keyword>
<keyword evidence="1" id="KW-0472">Membrane</keyword>
<proteinExistence type="predicted"/>
<evidence type="ECO:0000256" key="1">
    <source>
        <dbReference type="SAM" id="Phobius"/>
    </source>
</evidence>
<protein>
    <submittedName>
        <fullName evidence="2">Uncharacterized protein</fullName>
    </submittedName>
</protein>
<sequence>MSDLLLIGLVILAGVIIMSLLSNKIAQMEGKPQAEIKRVEEETRKGMVKSLKRFAIWVVIIIVLGILSMVALFLYALR</sequence>
<organism evidence="2 3">
    <name type="scientific">Candidatus Gottesmanbacteria bacterium RIFCSPHIGHO2_02_FULL_40_13</name>
    <dbReference type="NCBI Taxonomy" id="1798384"/>
    <lineage>
        <taxon>Bacteria</taxon>
        <taxon>Candidatus Gottesmaniibacteriota</taxon>
    </lineage>
</organism>
<evidence type="ECO:0000313" key="3">
    <source>
        <dbReference type="Proteomes" id="UP000177092"/>
    </source>
</evidence>
<evidence type="ECO:0000313" key="2">
    <source>
        <dbReference type="EMBL" id="OGG22398.1"/>
    </source>
</evidence>
<accession>A0A1F6ACE9</accession>
<reference evidence="2 3" key="1">
    <citation type="journal article" date="2016" name="Nat. Commun.">
        <title>Thousands of microbial genomes shed light on interconnected biogeochemical processes in an aquifer system.</title>
        <authorList>
            <person name="Anantharaman K."/>
            <person name="Brown C.T."/>
            <person name="Hug L.A."/>
            <person name="Sharon I."/>
            <person name="Castelle C.J."/>
            <person name="Probst A.J."/>
            <person name="Thomas B.C."/>
            <person name="Singh A."/>
            <person name="Wilkins M.J."/>
            <person name="Karaoz U."/>
            <person name="Brodie E.L."/>
            <person name="Williams K.H."/>
            <person name="Hubbard S.S."/>
            <person name="Banfield J.F."/>
        </authorList>
    </citation>
    <scope>NUCLEOTIDE SEQUENCE [LARGE SCALE GENOMIC DNA]</scope>
</reference>
<dbReference type="AlphaFoldDB" id="A0A1F6ACE9"/>